<keyword evidence="5" id="KW-0119">Carbohydrate metabolism</keyword>
<dbReference type="SUPFAM" id="SSF49384">
    <property type="entry name" value="Carbohydrate-binding domain"/>
    <property type="match status" value="1"/>
</dbReference>
<dbReference type="RefSeq" id="WP_177199278.1">
    <property type="nucleotide sequence ID" value="NZ_FOKI01000001.1"/>
</dbReference>
<dbReference type="SUPFAM" id="SSF54556">
    <property type="entry name" value="Chitinase insertion domain"/>
    <property type="match status" value="1"/>
</dbReference>
<dbReference type="GO" id="GO:0005975">
    <property type="term" value="P:carbohydrate metabolic process"/>
    <property type="evidence" value="ECO:0007669"/>
    <property type="project" value="InterPro"/>
</dbReference>
<dbReference type="PANTHER" id="PTHR11177:SF317">
    <property type="entry name" value="CHITINASE 12-RELATED"/>
    <property type="match status" value="1"/>
</dbReference>
<dbReference type="InterPro" id="IPR017853">
    <property type="entry name" value="GH"/>
</dbReference>
<dbReference type="PANTHER" id="PTHR11177">
    <property type="entry name" value="CHITINASE"/>
    <property type="match status" value="1"/>
</dbReference>
<comment type="similarity">
    <text evidence="2">Belongs to the glycosyl hydrolase 18 family. Chitinase class II subfamily.</text>
</comment>
<dbReference type="GO" id="GO:0008061">
    <property type="term" value="F:chitin binding"/>
    <property type="evidence" value="ECO:0007669"/>
    <property type="project" value="InterPro"/>
</dbReference>
<dbReference type="SMART" id="SM00636">
    <property type="entry name" value="Glyco_18"/>
    <property type="match status" value="1"/>
</dbReference>
<dbReference type="InterPro" id="IPR029070">
    <property type="entry name" value="Chitinase_insertion_sf"/>
</dbReference>
<dbReference type="PROSITE" id="PS01095">
    <property type="entry name" value="GH18_1"/>
    <property type="match status" value="1"/>
</dbReference>
<feature type="signal peptide" evidence="8">
    <location>
        <begin position="1"/>
        <end position="21"/>
    </location>
</feature>
<dbReference type="Gene3D" id="3.20.20.80">
    <property type="entry name" value="Glycosidases"/>
    <property type="match status" value="1"/>
</dbReference>
<dbReference type="GO" id="GO:0008843">
    <property type="term" value="F:endochitinase activity"/>
    <property type="evidence" value="ECO:0007669"/>
    <property type="project" value="UniProtKB-EC"/>
</dbReference>
<dbReference type="InterPro" id="IPR008965">
    <property type="entry name" value="CBM2/CBM3_carb-bd_dom_sf"/>
</dbReference>
<accession>A0A1I0V8B0</accession>
<dbReference type="Gene3D" id="2.60.40.290">
    <property type="match status" value="1"/>
</dbReference>
<evidence type="ECO:0000313" key="12">
    <source>
        <dbReference type="Proteomes" id="UP000198619"/>
    </source>
</evidence>
<evidence type="ECO:0000259" key="10">
    <source>
        <dbReference type="PROSITE" id="PS51910"/>
    </source>
</evidence>
<keyword evidence="5" id="KW-0146">Chitin degradation</keyword>
<comment type="catalytic activity">
    <reaction evidence="1">
        <text>Random endo-hydrolysis of N-acetyl-beta-D-glucosaminide (1-&gt;4)-beta-linkages in chitin and chitodextrins.</text>
        <dbReference type="EC" id="3.2.1.14"/>
    </reaction>
</comment>
<evidence type="ECO:0000256" key="6">
    <source>
        <dbReference type="ARBA" id="ARBA00023295"/>
    </source>
</evidence>
<keyword evidence="12" id="KW-1185">Reference proteome</keyword>
<dbReference type="SMART" id="SM00637">
    <property type="entry name" value="CBD_II"/>
    <property type="match status" value="1"/>
</dbReference>
<proteinExistence type="inferred from homology"/>
<name>A0A1I0V8B0_9CLOT</name>
<dbReference type="Pfam" id="PF00553">
    <property type="entry name" value="CBM_2"/>
    <property type="match status" value="1"/>
</dbReference>
<keyword evidence="8" id="KW-0732">Signal</keyword>
<keyword evidence="6 7" id="KW-0326">Glycosidase</keyword>
<dbReference type="PROSITE" id="PS51173">
    <property type="entry name" value="CBM2"/>
    <property type="match status" value="1"/>
</dbReference>
<dbReference type="InterPro" id="IPR001579">
    <property type="entry name" value="Glyco_hydro_18_chit_AS"/>
</dbReference>
<keyword evidence="4 7" id="KW-0378">Hydrolase</keyword>
<evidence type="ECO:0000256" key="8">
    <source>
        <dbReference type="SAM" id="SignalP"/>
    </source>
</evidence>
<dbReference type="Gene3D" id="3.10.50.10">
    <property type="match status" value="1"/>
</dbReference>
<evidence type="ECO:0000256" key="4">
    <source>
        <dbReference type="ARBA" id="ARBA00022801"/>
    </source>
</evidence>
<feature type="chain" id="PRO_5038420102" description="chitinase" evidence="8">
    <location>
        <begin position="22"/>
        <end position="645"/>
    </location>
</feature>
<dbReference type="AlphaFoldDB" id="A0A1I0V8B0"/>
<evidence type="ECO:0000256" key="2">
    <source>
        <dbReference type="ARBA" id="ARBA00009121"/>
    </source>
</evidence>
<evidence type="ECO:0000256" key="3">
    <source>
        <dbReference type="ARBA" id="ARBA00012729"/>
    </source>
</evidence>
<dbReference type="SUPFAM" id="SSF51445">
    <property type="entry name" value="(Trans)glycosidases"/>
    <property type="match status" value="1"/>
</dbReference>
<evidence type="ECO:0000256" key="7">
    <source>
        <dbReference type="RuleBase" id="RU000489"/>
    </source>
</evidence>
<protein>
    <recommendedName>
        <fullName evidence="3">chitinase</fullName>
        <ecNumber evidence="3">3.2.1.14</ecNumber>
    </recommendedName>
</protein>
<reference evidence="11 12" key="1">
    <citation type="submission" date="2016-10" db="EMBL/GenBank/DDBJ databases">
        <authorList>
            <person name="de Groot N.N."/>
        </authorList>
    </citation>
    <scope>NUCLEOTIDE SEQUENCE [LARGE SCALE GENOMIC DNA]</scope>
    <source>
        <strain evidence="11 12">DSM 12271</strain>
    </source>
</reference>
<dbReference type="InterPro" id="IPR013783">
    <property type="entry name" value="Ig-like_fold"/>
</dbReference>
<dbReference type="Pfam" id="PF00704">
    <property type="entry name" value="Glyco_hydro_18"/>
    <property type="match status" value="1"/>
</dbReference>
<dbReference type="EMBL" id="FOKI01000001">
    <property type="protein sequence ID" value="SFA72571.1"/>
    <property type="molecule type" value="Genomic_DNA"/>
</dbReference>
<dbReference type="InterPro" id="IPR001919">
    <property type="entry name" value="CBD2"/>
</dbReference>
<evidence type="ECO:0000256" key="5">
    <source>
        <dbReference type="ARBA" id="ARBA00023024"/>
    </source>
</evidence>
<feature type="domain" description="CBM2" evidence="9">
    <location>
        <begin position="542"/>
        <end position="645"/>
    </location>
</feature>
<evidence type="ECO:0000313" key="11">
    <source>
        <dbReference type="EMBL" id="SFA72571.1"/>
    </source>
</evidence>
<dbReference type="STRING" id="84698.SAMN04488528_1001227"/>
<dbReference type="CDD" id="cd06548">
    <property type="entry name" value="GH18_chitinase"/>
    <property type="match status" value="1"/>
</dbReference>
<keyword evidence="5" id="KW-0624">Polysaccharide degradation</keyword>
<evidence type="ECO:0000259" key="9">
    <source>
        <dbReference type="PROSITE" id="PS51173"/>
    </source>
</evidence>
<dbReference type="GO" id="GO:0030247">
    <property type="term" value="F:polysaccharide binding"/>
    <property type="evidence" value="ECO:0007669"/>
    <property type="project" value="UniProtKB-UniRule"/>
</dbReference>
<feature type="domain" description="GH18" evidence="10">
    <location>
        <begin position="35"/>
        <end position="436"/>
    </location>
</feature>
<dbReference type="GO" id="GO:0006032">
    <property type="term" value="P:chitin catabolic process"/>
    <property type="evidence" value="ECO:0007669"/>
    <property type="project" value="UniProtKB-KW"/>
</dbReference>
<evidence type="ECO:0000256" key="1">
    <source>
        <dbReference type="ARBA" id="ARBA00000822"/>
    </source>
</evidence>
<dbReference type="Proteomes" id="UP000198619">
    <property type="component" value="Unassembled WGS sequence"/>
</dbReference>
<sequence>MKKILSLSICFIFLVTTSFFALPSTKVEAQETNKKNVIVYFPNWGIYNSSHQSFSVDMIPWDKVTIINHSFFTVSKNFKLESIDTFADYDKMLPHSEGWDSGQLRGHFGEYKYYKTKYPNVKVLISIGGWTRGENFHDMAKTKETRKVFIDSLISFLKTYTFIDGFDIDWEYPGIDRPKDTADEYDRGCPGGPEDKENFTLLLKEIREAYNSNNMNKKVLTIAASAGYEKLALQEPEKYIEYLDLINVMTYDFHGAWENVTNHHSPLYANPNDPSGSSPTNIKERYNVDSAIKTLVEQYKIPKNKLNIGTPLYSRGWSGVDSKTGENGMFANATGPYKGIWDNPNSPGGQEPWFKIKQMENKNGWVKYRDSYNKSPWLYNKDLKSVLTYEDEVSLATKLDYINTNSLGGIIVWEITGDDINGFPMISMMYNSLIKNSPTDPPVDPNPPKAELLNPTIRIESGSLPGNYSLKAISPANSTAVKMQIFENNSLIKESKLSENSSLEETTELNFENKANGKYVYTVSVEDSLQNKKTATAEIVVDKITTNDVEVKFSVTSDWGTGSNYSITIKNNSQKDIADWSLDFNFDKKLISLWDANLTKSNNKYTVTPKEWDKTIKKSSIITLSGAAEGNISRYNIYNVNLSVK</sequence>
<dbReference type="InterPro" id="IPR050314">
    <property type="entry name" value="Glycosyl_Hydrlase_18"/>
</dbReference>
<gene>
    <name evidence="11" type="ORF">SAMN04488528_1001227</name>
</gene>
<dbReference type="EC" id="3.2.1.14" evidence="3"/>
<dbReference type="PROSITE" id="PS51910">
    <property type="entry name" value="GH18_2"/>
    <property type="match status" value="1"/>
</dbReference>
<dbReference type="InterPro" id="IPR001223">
    <property type="entry name" value="Glyco_hydro18_cat"/>
</dbReference>
<dbReference type="InterPro" id="IPR011583">
    <property type="entry name" value="Chitinase_II/V-like_cat"/>
</dbReference>
<organism evidence="11 12">
    <name type="scientific">Clostridium frigidicarnis</name>
    <dbReference type="NCBI Taxonomy" id="84698"/>
    <lineage>
        <taxon>Bacteria</taxon>
        <taxon>Bacillati</taxon>
        <taxon>Bacillota</taxon>
        <taxon>Clostridia</taxon>
        <taxon>Eubacteriales</taxon>
        <taxon>Clostridiaceae</taxon>
        <taxon>Clostridium</taxon>
    </lineage>
</organism>
<dbReference type="InterPro" id="IPR012291">
    <property type="entry name" value="CBM2_carb-bd_dom_sf"/>
</dbReference>
<dbReference type="Gene3D" id="2.60.40.10">
    <property type="entry name" value="Immunoglobulins"/>
    <property type="match status" value="1"/>
</dbReference>